<evidence type="ECO:0000256" key="8">
    <source>
        <dbReference type="SAM" id="Phobius"/>
    </source>
</evidence>
<dbReference type="PANTHER" id="PTHR23501">
    <property type="entry name" value="MAJOR FACILITATOR SUPERFAMILY"/>
    <property type="match status" value="1"/>
</dbReference>
<dbReference type="InterPro" id="IPR004638">
    <property type="entry name" value="EmrB-like"/>
</dbReference>
<gene>
    <name evidence="10" type="ORF">FYJ87_06950</name>
</gene>
<dbReference type="RefSeq" id="WP_148812588.1">
    <property type="nucleotide sequence ID" value="NZ_VSZI01000001.1"/>
</dbReference>
<keyword evidence="6 8" id="KW-1133">Transmembrane helix</keyword>
<dbReference type="GO" id="GO:0022857">
    <property type="term" value="F:transmembrane transporter activity"/>
    <property type="evidence" value="ECO:0007669"/>
    <property type="project" value="InterPro"/>
</dbReference>
<dbReference type="InterPro" id="IPR020846">
    <property type="entry name" value="MFS_dom"/>
</dbReference>
<dbReference type="PRINTS" id="PR01036">
    <property type="entry name" value="TCRTETB"/>
</dbReference>
<protein>
    <submittedName>
        <fullName evidence="10">MFS transporter</fullName>
    </submittedName>
</protein>
<sequence length="519" mass="54455">MTDTASTAPGKDYRKQNNVPLVFASLMIGMLMSSLGQMIFATALPTLVGELGGADKMSWVITAFLVTMTIGMPIYGKLGDQLGRKPLYLFAIAVFLLGSVIGANAQSMGMMILARAVQGVGGGGLMVLSQAIIADVVPARERGKYMGLMGAVFGLSSVLGPLLGGFFTDGPGWRWALWFNVPLAIIAFTLSAFALKLPRRGQRAPFDWFGSVLLAAATSTLILALTWGGRDYGWTDPVILGLLGSTIVATALFLVVEPRVANPVLPTKLFGVRNFALTTISSIIVGVAMFGAMAYLPTYIQMIHGLSPTAAGLMMIPMMAGMLISSTASGHYISSTGKYKYFPVVGLGIATVALVMVGRLTPDSSMKYLGLCLAVFGVGLGLTVPILTLVVQNTFPIKIVGTATAANNFFRQIGGSVGAAVVGSLFSHRAGEFMSQRLPEALAAMGPAAAPYAEKFAHGGQHSLTPHAVHELPGPVRDAVVGAYNDALVPVLGWLAPAMLVAGLVLVFIRPQRLSETLD</sequence>
<proteinExistence type="inferred from homology"/>
<feature type="transmembrane region" description="Helical" evidence="8">
    <location>
        <begin position="21"/>
        <end position="45"/>
    </location>
</feature>
<dbReference type="InterPro" id="IPR036259">
    <property type="entry name" value="MFS_trans_sf"/>
</dbReference>
<feature type="transmembrane region" description="Helical" evidence="8">
    <location>
        <begin position="341"/>
        <end position="362"/>
    </location>
</feature>
<dbReference type="EMBL" id="VSZI01000001">
    <property type="protein sequence ID" value="TYR20664.1"/>
    <property type="molecule type" value="Genomic_DNA"/>
</dbReference>
<feature type="transmembrane region" description="Helical" evidence="8">
    <location>
        <begin position="57"/>
        <end position="75"/>
    </location>
</feature>
<dbReference type="PANTHER" id="PTHR23501:SF197">
    <property type="entry name" value="COMD"/>
    <property type="match status" value="1"/>
</dbReference>
<accession>A0A5D4FXR6</accession>
<evidence type="ECO:0000256" key="2">
    <source>
        <dbReference type="ARBA" id="ARBA00007520"/>
    </source>
</evidence>
<dbReference type="SUPFAM" id="SSF103473">
    <property type="entry name" value="MFS general substrate transporter"/>
    <property type="match status" value="1"/>
</dbReference>
<dbReference type="FunFam" id="1.20.1720.10:FF:000004">
    <property type="entry name" value="EmrB/QacA family drug resistance transporter"/>
    <property type="match status" value="1"/>
</dbReference>
<dbReference type="Gene3D" id="1.20.1720.10">
    <property type="entry name" value="Multidrug resistance protein D"/>
    <property type="match status" value="1"/>
</dbReference>
<comment type="caution">
    <text evidence="10">The sequence shown here is derived from an EMBL/GenBank/DDBJ whole genome shotgun (WGS) entry which is preliminary data.</text>
</comment>
<feature type="domain" description="Major facilitator superfamily (MFS) profile" evidence="9">
    <location>
        <begin position="22"/>
        <end position="514"/>
    </location>
</feature>
<keyword evidence="3" id="KW-0813">Transport</keyword>
<feature type="transmembrane region" description="Helical" evidence="8">
    <location>
        <begin position="308"/>
        <end position="329"/>
    </location>
</feature>
<feature type="transmembrane region" description="Helical" evidence="8">
    <location>
        <begin position="112"/>
        <end position="133"/>
    </location>
</feature>
<feature type="transmembrane region" description="Helical" evidence="8">
    <location>
        <begin position="276"/>
        <end position="296"/>
    </location>
</feature>
<dbReference type="AlphaFoldDB" id="A0A5D4FXR6"/>
<evidence type="ECO:0000256" key="5">
    <source>
        <dbReference type="ARBA" id="ARBA00022692"/>
    </source>
</evidence>
<evidence type="ECO:0000313" key="11">
    <source>
        <dbReference type="Proteomes" id="UP000324726"/>
    </source>
</evidence>
<dbReference type="PROSITE" id="PS50850">
    <property type="entry name" value="MFS"/>
    <property type="match status" value="1"/>
</dbReference>
<dbReference type="Proteomes" id="UP000324726">
    <property type="component" value="Unassembled WGS sequence"/>
</dbReference>
<evidence type="ECO:0000313" key="10">
    <source>
        <dbReference type="EMBL" id="TYR20664.1"/>
    </source>
</evidence>
<reference evidence="10 11" key="1">
    <citation type="submission" date="2019-08" db="EMBL/GenBank/DDBJ databases">
        <title>Draft genome of C. urealyticum strain VH4248.</title>
        <authorList>
            <person name="Navas J."/>
        </authorList>
    </citation>
    <scope>NUCLEOTIDE SEQUENCE [LARGE SCALE GENOMIC DNA]</scope>
    <source>
        <strain evidence="10 11">VH4248</strain>
    </source>
</reference>
<feature type="transmembrane region" description="Helical" evidence="8">
    <location>
        <begin position="487"/>
        <end position="509"/>
    </location>
</feature>
<feature type="transmembrane region" description="Helical" evidence="8">
    <location>
        <begin position="206"/>
        <end position="226"/>
    </location>
</feature>
<dbReference type="InterPro" id="IPR011701">
    <property type="entry name" value="MFS"/>
</dbReference>
<comment type="similarity">
    <text evidence="2">Belongs to the major facilitator superfamily. TCR/Tet family.</text>
</comment>
<evidence type="ECO:0000256" key="7">
    <source>
        <dbReference type="ARBA" id="ARBA00023136"/>
    </source>
</evidence>
<organism evidence="10 11">
    <name type="scientific">Corynebacterium urealyticum</name>
    <dbReference type="NCBI Taxonomy" id="43771"/>
    <lineage>
        <taxon>Bacteria</taxon>
        <taxon>Bacillati</taxon>
        <taxon>Actinomycetota</taxon>
        <taxon>Actinomycetes</taxon>
        <taxon>Mycobacteriales</taxon>
        <taxon>Corynebacteriaceae</taxon>
        <taxon>Corynebacterium</taxon>
    </lineage>
</organism>
<feature type="transmembrane region" description="Helical" evidence="8">
    <location>
        <begin position="87"/>
        <end position="106"/>
    </location>
</feature>
<dbReference type="NCBIfam" id="TIGR00711">
    <property type="entry name" value="efflux_EmrB"/>
    <property type="match status" value="1"/>
</dbReference>
<feature type="transmembrane region" description="Helical" evidence="8">
    <location>
        <begin position="175"/>
        <end position="194"/>
    </location>
</feature>
<evidence type="ECO:0000256" key="1">
    <source>
        <dbReference type="ARBA" id="ARBA00004651"/>
    </source>
</evidence>
<keyword evidence="7 8" id="KW-0472">Membrane</keyword>
<feature type="transmembrane region" description="Helical" evidence="8">
    <location>
        <begin position="145"/>
        <end position="163"/>
    </location>
</feature>
<comment type="subcellular location">
    <subcellularLocation>
        <location evidence="1">Cell membrane</location>
        <topology evidence="1">Multi-pass membrane protein</topology>
    </subcellularLocation>
</comment>
<keyword evidence="5 8" id="KW-0812">Transmembrane</keyword>
<dbReference type="GO" id="GO:0005886">
    <property type="term" value="C:plasma membrane"/>
    <property type="evidence" value="ECO:0007669"/>
    <property type="project" value="UniProtKB-SubCell"/>
</dbReference>
<evidence type="ECO:0000256" key="3">
    <source>
        <dbReference type="ARBA" id="ARBA00022448"/>
    </source>
</evidence>
<evidence type="ECO:0000256" key="6">
    <source>
        <dbReference type="ARBA" id="ARBA00022989"/>
    </source>
</evidence>
<keyword evidence="4" id="KW-1003">Cell membrane</keyword>
<dbReference type="CDD" id="cd17502">
    <property type="entry name" value="MFS_Azr1_MDR_like"/>
    <property type="match status" value="1"/>
</dbReference>
<feature type="transmembrane region" description="Helical" evidence="8">
    <location>
        <begin position="238"/>
        <end position="256"/>
    </location>
</feature>
<evidence type="ECO:0000256" key="4">
    <source>
        <dbReference type="ARBA" id="ARBA00022475"/>
    </source>
</evidence>
<feature type="transmembrane region" description="Helical" evidence="8">
    <location>
        <begin position="368"/>
        <end position="391"/>
    </location>
</feature>
<dbReference type="Gene3D" id="1.20.1250.20">
    <property type="entry name" value="MFS general substrate transporter like domains"/>
    <property type="match status" value="1"/>
</dbReference>
<name>A0A5D4FXR6_9CORY</name>
<evidence type="ECO:0000259" key="9">
    <source>
        <dbReference type="PROSITE" id="PS50850"/>
    </source>
</evidence>
<dbReference type="Pfam" id="PF07690">
    <property type="entry name" value="MFS_1"/>
    <property type="match status" value="1"/>
</dbReference>